<name>A0A4Q6I5A1_9RICK</name>
<organism evidence="1 2">
    <name type="scientific">Ehrlichia minasensis</name>
    <dbReference type="NCBI Taxonomy" id="1242993"/>
    <lineage>
        <taxon>Bacteria</taxon>
        <taxon>Pseudomonadati</taxon>
        <taxon>Pseudomonadota</taxon>
        <taxon>Alphaproteobacteria</taxon>
        <taxon>Rickettsiales</taxon>
        <taxon>Anaplasmataceae</taxon>
        <taxon>Ehrlichia</taxon>
    </lineage>
</organism>
<proteinExistence type="predicted"/>
<dbReference type="Proteomes" id="UP000293377">
    <property type="component" value="Unassembled WGS sequence"/>
</dbReference>
<sequence>MLARVIFIALFVLTGCYTTTIHHGYPTSEINLWEGIKVGDLNSQVVQLIGDPCIIEDNVWYYVSYSIYKKRFFSTKEYESIVLKLIFDPQTNEVIEVKNIKVSKRNLAKLLKKNDTSVTGIHDSLLRKLISKLN</sequence>
<evidence type="ECO:0000313" key="1">
    <source>
        <dbReference type="EMBL" id="RZB13082.1"/>
    </source>
</evidence>
<keyword evidence="2" id="KW-1185">Reference proteome</keyword>
<dbReference type="STRING" id="1242993.ehr_00877"/>
<reference evidence="1 2" key="1">
    <citation type="submission" date="2018-06" db="EMBL/GenBank/DDBJ databases">
        <title>Complete Genome Sequence of Ehrlichia minasensis Isolated From Cattle.</title>
        <authorList>
            <person name="Aguiar D.M."/>
            <person name="Araujo J.P.A.Jr."/>
            <person name="Nakazato L."/>
            <person name="Bard E."/>
            <person name="Cabezas-Cruz A."/>
        </authorList>
    </citation>
    <scope>NUCLEOTIDE SEQUENCE [LARGE SCALE GENOMIC DNA]</scope>
    <source>
        <strain evidence="1 2">B11</strain>
    </source>
</reference>
<dbReference type="EMBL" id="QOHL01000002">
    <property type="protein sequence ID" value="RZB13082.1"/>
    <property type="molecule type" value="Genomic_DNA"/>
</dbReference>
<protein>
    <recommendedName>
        <fullName evidence="3">Outer membrane protein assembly factor BamE</fullName>
    </recommendedName>
</protein>
<dbReference type="AlphaFoldDB" id="A0A4Q6I5A1"/>
<gene>
    <name evidence="1" type="ORF">DRF75_00840</name>
</gene>
<dbReference type="PROSITE" id="PS51257">
    <property type="entry name" value="PROKAR_LIPOPROTEIN"/>
    <property type="match status" value="1"/>
</dbReference>
<evidence type="ECO:0000313" key="2">
    <source>
        <dbReference type="Proteomes" id="UP000293377"/>
    </source>
</evidence>
<evidence type="ECO:0008006" key="3">
    <source>
        <dbReference type="Google" id="ProtNLM"/>
    </source>
</evidence>
<comment type="caution">
    <text evidence="1">The sequence shown here is derived from an EMBL/GenBank/DDBJ whole genome shotgun (WGS) entry which is preliminary data.</text>
</comment>
<accession>A0A4Q6I5A1</accession>
<dbReference type="RefSeq" id="WP_129992497.1">
    <property type="nucleotide sequence ID" value="NZ_QOHL01000002.1"/>
</dbReference>